<dbReference type="STRING" id="75743.A0A401QE02"/>
<reference evidence="1 2" key="1">
    <citation type="journal article" date="2018" name="Nat. Ecol. Evol.">
        <title>Shark genomes provide insights into elasmobranch evolution and the origin of vertebrates.</title>
        <authorList>
            <person name="Hara Y"/>
            <person name="Yamaguchi K"/>
            <person name="Onimaru K"/>
            <person name="Kadota M"/>
            <person name="Koyanagi M"/>
            <person name="Keeley SD"/>
            <person name="Tatsumi K"/>
            <person name="Tanaka K"/>
            <person name="Motone F"/>
            <person name="Kageyama Y"/>
            <person name="Nozu R"/>
            <person name="Adachi N"/>
            <person name="Nishimura O"/>
            <person name="Nakagawa R"/>
            <person name="Tanegashima C"/>
            <person name="Kiyatake I"/>
            <person name="Matsumoto R"/>
            <person name="Murakumo K"/>
            <person name="Nishida K"/>
            <person name="Terakita A"/>
            <person name="Kuratani S"/>
            <person name="Sato K"/>
            <person name="Hyodo S Kuraku.S."/>
        </authorList>
    </citation>
    <scope>NUCLEOTIDE SEQUENCE [LARGE SCALE GENOMIC DNA]</scope>
</reference>
<gene>
    <name evidence="1" type="ORF">scyTo_0024481</name>
</gene>
<dbReference type="OrthoDB" id="10616307at2759"/>
<accession>A0A401QE02</accession>
<dbReference type="AlphaFoldDB" id="A0A401QE02"/>
<keyword evidence="2" id="KW-1185">Reference proteome</keyword>
<dbReference type="InterPro" id="IPR052072">
    <property type="entry name" value="Vascular_dev_regulator"/>
</dbReference>
<organism evidence="1 2">
    <name type="scientific">Scyliorhinus torazame</name>
    <name type="common">Cloudy catshark</name>
    <name type="synonym">Catulus torazame</name>
    <dbReference type="NCBI Taxonomy" id="75743"/>
    <lineage>
        <taxon>Eukaryota</taxon>
        <taxon>Metazoa</taxon>
        <taxon>Chordata</taxon>
        <taxon>Craniata</taxon>
        <taxon>Vertebrata</taxon>
        <taxon>Chondrichthyes</taxon>
        <taxon>Elasmobranchii</taxon>
        <taxon>Galeomorphii</taxon>
        <taxon>Galeoidea</taxon>
        <taxon>Carcharhiniformes</taxon>
        <taxon>Scyliorhinidae</taxon>
        <taxon>Scyliorhinus</taxon>
    </lineage>
</organism>
<dbReference type="GO" id="GO:0005911">
    <property type="term" value="C:cell-cell junction"/>
    <property type="evidence" value="ECO:0007669"/>
    <property type="project" value="TreeGrafter"/>
</dbReference>
<comment type="caution">
    <text evidence="1">The sequence shown here is derived from an EMBL/GenBank/DDBJ whole genome shotgun (WGS) entry which is preliminary data.</text>
</comment>
<feature type="non-terminal residue" evidence="1">
    <location>
        <position position="94"/>
    </location>
</feature>
<sequence length="94" mass="10859">MTVSENNGDVAVIKMAELIPGLQPLIYWMSNSIELLHFIQQEVPILLTWEQHMDQYACHNDQFSSTKAASEEAMTVLEEVIMFTFQQSVYYLTK</sequence>
<dbReference type="PANTHER" id="PTHR16027">
    <property type="entry name" value="DILUTE DOMAIN-CONTAINING PROTEIN YPR089W"/>
    <property type="match status" value="1"/>
</dbReference>
<name>A0A401QE02_SCYTO</name>
<dbReference type="GO" id="GO:0035024">
    <property type="term" value="P:negative regulation of Rho protein signal transduction"/>
    <property type="evidence" value="ECO:0007669"/>
    <property type="project" value="TreeGrafter"/>
</dbReference>
<dbReference type="EMBL" id="BFAA01047913">
    <property type="protein sequence ID" value="GCB83572.1"/>
    <property type="molecule type" value="Genomic_DNA"/>
</dbReference>
<dbReference type="GO" id="GO:0051020">
    <property type="term" value="F:GTPase binding"/>
    <property type="evidence" value="ECO:0007669"/>
    <property type="project" value="TreeGrafter"/>
</dbReference>
<dbReference type="PANTHER" id="PTHR16027:SF4">
    <property type="entry name" value="RAS-INTERACTING PROTEIN 1"/>
    <property type="match status" value="1"/>
</dbReference>
<evidence type="ECO:0000313" key="2">
    <source>
        <dbReference type="Proteomes" id="UP000288216"/>
    </source>
</evidence>
<protein>
    <submittedName>
        <fullName evidence="1">Uncharacterized protein</fullName>
    </submittedName>
</protein>
<proteinExistence type="predicted"/>
<dbReference type="GO" id="GO:0001525">
    <property type="term" value="P:angiogenesis"/>
    <property type="evidence" value="ECO:0007669"/>
    <property type="project" value="TreeGrafter"/>
</dbReference>
<dbReference type="Proteomes" id="UP000288216">
    <property type="component" value="Unassembled WGS sequence"/>
</dbReference>
<evidence type="ECO:0000313" key="1">
    <source>
        <dbReference type="EMBL" id="GCB83572.1"/>
    </source>
</evidence>